<dbReference type="InterPro" id="IPR034613">
    <property type="entry name" value="Muconate_cycloisomerase_anti"/>
</dbReference>
<dbReference type="CDD" id="cd03315">
    <property type="entry name" value="MLE_like"/>
    <property type="match status" value="1"/>
</dbReference>
<dbReference type="InterPro" id="IPR034593">
    <property type="entry name" value="DgoD-like"/>
</dbReference>
<evidence type="ECO:0000313" key="5">
    <source>
        <dbReference type="Proteomes" id="UP001415169"/>
    </source>
</evidence>
<evidence type="ECO:0000313" key="4">
    <source>
        <dbReference type="EMBL" id="GAA4162025.1"/>
    </source>
</evidence>
<protein>
    <submittedName>
        <fullName evidence="4">Dipeptide epimerase</fullName>
    </submittedName>
</protein>
<keyword evidence="2" id="KW-0479">Metal-binding</keyword>
<dbReference type="InterPro" id="IPR018110">
    <property type="entry name" value="Mandel_Rmase/mucon_lact_enz_CS"/>
</dbReference>
<name>A0ABP7ZKS2_9MICO</name>
<dbReference type="SUPFAM" id="SSF54826">
    <property type="entry name" value="Enolase N-terminal domain-like"/>
    <property type="match status" value="1"/>
</dbReference>
<dbReference type="SFLD" id="SFLDG00180">
    <property type="entry name" value="muconate_cycloisomerase"/>
    <property type="match status" value="1"/>
</dbReference>
<organism evidence="4 5">
    <name type="scientific">Gryllotalpicola daejeonensis</name>
    <dbReference type="NCBI Taxonomy" id="993087"/>
    <lineage>
        <taxon>Bacteria</taxon>
        <taxon>Bacillati</taxon>
        <taxon>Actinomycetota</taxon>
        <taxon>Actinomycetes</taxon>
        <taxon>Micrococcales</taxon>
        <taxon>Microbacteriaceae</taxon>
        <taxon>Gryllotalpicola</taxon>
    </lineage>
</organism>
<dbReference type="InterPro" id="IPR013342">
    <property type="entry name" value="Mandelate_racemase_C"/>
</dbReference>
<evidence type="ECO:0000256" key="1">
    <source>
        <dbReference type="ARBA" id="ARBA00008031"/>
    </source>
</evidence>
<dbReference type="Gene3D" id="3.20.20.120">
    <property type="entry name" value="Enolase-like C-terminal domain"/>
    <property type="match status" value="1"/>
</dbReference>
<dbReference type="PANTHER" id="PTHR48080">
    <property type="entry name" value="D-GALACTONATE DEHYDRATASE-RELATED"/>
    <property type="match status" value="1"/>
</dbReference>
<dbReference type="PANTHER" id="PTHR48080:SF3">
    <property type="entry name" value="ENOLASE SUPERFAMILY MEMBER DDB_G0284701"/>
    <property type="match status" value="1"/>
</dbReference>
<dbReference type="InterPro" id="IPR013341">
    <property type="entry name" value="Mandelate_racemase_N_dom"/>
</dbReference>
<evidence type="ECO:0000256" key="2">
    <source>
        <dbReference type="ARBA" id="ARBA00022723"/>
    </source>
</evidence>
<dbReference type="SMART" id="SM00922">
    <property type="entry name" value="MR_MLE"/>
    <property type="match status" value="1"/>
</dbReference>
<comment type="caution">
    <text evidence="4">The sequence shown here is derived from an EMBL/GenBank/DDBJ whole genome shotgun (WGS) entry which is preliminary data.</text>
</comment>
<dbReference type="RefSeq" id="WP_344791680.1">
    <property type="nucleotide sequence ID" value="NZ_BAABBV010000001.1"/>
</dbReference>
<dbReference type="EMBL" id="BAABBV010000001">
    <property type="protein sequence ID" value="GAA4162025.1"/>
    <property type="molecule type" value="Genomic_DNA"/>
</dbReference>
<comment type="similarity">
    <text evidence="1">Belongs to the mandelate racemase/muconate lactonizing enzyme family.</text>
</comment>
<dbReference type="InterPro" id="IPR029017">
    <property type="entry name" value="Enolase-like_N"/>
</dbReference>
<keyword evidence="5" id="KW-1185">Reference proteome</keyword>
<accession>A0ABP7ZKS2</accession>
<dbReference type="PROSITE" id="PS00908">
    <property type="entry name" value="MR_MLE_1"/>
    <property type="match status" value="1"/>
</dbReference>
<evidence type="ECO:0000259" key="3">
    <source>
        <dbReference type="SMART" id="SM00922"/>
    </source>
</evidence>
<dbReference type="SUPFAM" id="SSF51604">
    <property type="entry name" value="Enolase C-terminal domain-like"/>
    <property type="match status" value="1"/>
</dbReference>
<gene>
    <name evidence="4" type="ORF">GCM10022286_20490</name>
</gene>
<proteinExistence type="inferred from homology"/>
<dbReference type="Pfam" id="PF02746">
    <property type="entry name" value="MR_MLE_N"/>
    <property type="match status" value="1"/>
</dbReference>
<dbReference type="PROSITE" id="PS00909">
    <property type="entry name" value="MR_MLE_2"/>
    <property type="match status" value="1"/>
</dbReference>
<sequence>MKITRVETIPVSTPLVKPFLMPGTKITHIHSVVVKIYTDEGIVGVADGGDTSTWYRGETQDSIQGIITDTIAPLFLIGQDPFAIEKIVGQMDRFVRENNQAKAAVDFALHDLKGKALGVPVYELLGGRTTEYSRQGWVASAGGTEQTVQAAVDAVANGFELVKLKAGDDIDEVVRNVAAVREAVGDDVRLTMDVNGFWNYDQAYKALRKLEPYHLECVEQPLPYWDIEGLARLRGKIGTPVYADESAQELHHLKEIIDRRAADGLFIKMQKAGGLLKAQRWLTLARLADLPVMSGCMIGSGLEASPSAHLMVADQWASQFTHENLGPLIINSQWENDEQRITEDIATQVPIFKDGKLYPNEGPGFGIDLNEQFINAHLTPGKRATAAALEPVAVVA</sequence>
<dbReference type="InterPro" id="IPR036849">
    <property type="entry name" value="Enolase-like_C_sf"/>
</dbReference>
<dbReference type="Proteomes" id="UP001415169">
    <property type="component" value="Unassembled WGS sequence"/>
</dbReference>
<dbReference type="InterPro" id="IPR029065">
    <property type="entry name" value="Enolase_C-like"/>
</dbReference>
<reference evidence="4" key="2">
    <citation type="submission" date="2023-12" db="EMBL/GenBank/DDBJ databases">
        <authorList>
            <person name="Sun Q."/>
            <person name="Inoue M."/>
        </authorList>
    </citation>
    <scope>NUCLEOTIDE SEQUENCE</scope>
    <source>
        <strain evidence="4">JCM 17590</strain>
    </source>
</reference>
<dbReference type="SFLD" id="SFLDS00001">
    <property type="entry name" value="Enolase"/>
    <property type="match status" value="1"/>
</dbReference>
<feature type="domain" description="Mandelate racemase/muconate lactonizing enzyme C-terminal" evidence="3">
    <location>
        <begin position="144"/>
        <end position="240"/>
    </location>
</feature>
<dbReference type="Gene3D" id="3.30.390.10">
    <property type="entry name" value="Enolase-like, N-terminal domain"/>
    <property type="match status" value="1"/>
</dbReference>
<dbReference type="Pfam" id="PF13378">
    <property type="entry name" value="MR_MLE_C"/>
    <property type="match status" value="1"/>
</dbReference>
<reference evidence="4" key="1">
    <citation type="journal article" date="2014" name="Int. J. Syst. Evol. Microbiol.">
        <title>Complete genome of a new Firmicutes species belonging to the dominant human colonic microbiota ('Ruminococcus bicirculans') reveals two chromosomes and a selective capacity to utilize plant glucans.</title>
        <authorList>
            <consortium name="NISC Comparative Sequencing Program"/>
            <person name="Wegmann U."/>
            <person name="Louis P."/>
            <person name="Goesmann A."/>
            <person name="Henrissat B."/>
            <person name="Duncan S.H."/>
            <person name="Flint H.J."/>
        </authorList>
    </citation>
    <scope>NUCLEOTIDE SEQUENCE</scope>
    <source>
        <strain evidence="4">JCM 17590</strain>
    </source>
</reference>